<gene>
    <name evidence="1" type="ordered locus">Anacy_3702</name>
</gene>
<dbReference type="Proteomes" id="UP000010474">
    <property type="component" value="Chromosome"/>
</dbReference>
<sequence length="192" mass="21442">MKKSLLVKIATIVLFSFGSLSVIAGSFLLTKAASKTETAQIITDASRYPEIRNQNWSDIEPIKHFPLTIPDDAKAVRMAYSLGLMQGSSFLQIRFQQPPEQIQKLLSKYSKIASHQYQGGDTNDHSQQANGVPTTFFYTGESKTEAFPNTYEILVLKAQAQGQPGFKWNHGKSYGVAIDSSASEIVYWLEKW</sequence>
<organism evidence="1 2">
    <name type="scientific">Anabaena cylindrica (strain ATCC 27899 / PCC 7122)</name>
    <dbReference type="NCBI Taxonomy" id="272123"/>
    <lineage>
        <taxon>Bacteria</taxon>
        <taxon>Bacillati</taxon>
        <taxon>Cyanobacteriota</taxon>
        <taxon>Cyanophyceae</taxon>
        <taxon>Nostocales</taxon>
        <taxon>Nostocaceae</taxon>
        <taxon>Anabaena</taxon>
    </lineage>
</organism>
<dbReference type="eggNOG" id="ENOG5033KF7">
    <property type="taxonomic scope" value="Bacteria"/>
</dbReference>
<name>K9ZJZ2_ANACC</name>
<accession>K9ZJZ2</accession>
<evidence type="ECO:0000313" key="1">
    <source>
        <dbReference type="EMBL" id="AFZ59089.1"/>
    </source>
</evidence>
<dbReference type="PATRIC" id="fig|272123.3.peg.4023"/>
<dbReference type="HOGENOM" id="CLU_1459896_0_0_3"/>
<dbReference type="RefSeq" id="WP_015215710.1">
    <property type="nucleotide sequence ID" value="NC_019771.1"/>
</dbReference>
<dbReference type="KEGG" id="acy:Anacy_3702"/>
<dbReference type="AlphaFoldDB" id="K9ZJZ2"/>
<keyword evidence="2" id="KW-1185">Reference proteome</keyword>
<proteinExistence type="predicted"/>
<dbReference type="EMBL" id="CP003659">
    <property type="protein sequence ID" value="AFZ59089.1"/>
    <property type="molecule type" value="Genomic_DNA"/>
</dbReference>
<evidence type="ECO:0000313" key="2">
    <source>
        <dbReference type="Proteomes" id="UP000010474"/>
    </source>
</evidence>
<reference evidence="2" key="1">
    <citation type="journal article" date="2013" name="Proc. Natl. Acad. Sci. U.S.A.">
        <title>Improving the coverage of the cyanobacterial phylum using diversity-driven genome sequencing.</title>
        <authorList>
            <person name="Shih P.M."/>
            <person name="Wu D."/>
            <person name="Latifi A."/>
            <person name="Axen S.D."/>
            <person name="Fewer D.P."/>
            <person name="Talla E."/>
            <person name="Calteau A."/>
            <person name="Cai F."/>
            <person name="Tandeau de Marsac N."/>
            <person name="Rippka R."/>
            <person name="Herdman M."/>
            <person name="Sivonen K."/>
            <person name="Coursin T."/>
            <person name="Laurent T."/>
            <person name="Goodwin L."/>
            <person name="Nolan M."/>
            <person name="Davenport K.W."/>
            <person name="Han C.S."/>
            <person name="Rubin E.M."/>
            <person name="Eisen J.A."/>
            <person name="Woyke T."/>
            <person name="Gugger M."/>
            <person name="Kerfeld C.A."/>
        </authorList>
    </citation>
    <scope>NUCLEOTIDE SEQUENCE [LARGE SCALE GENOMIC DNA]</scope>
    <source>
        <strain evidence="2">ATCC 27899 / PCC 7122</strain>
    </source>
</reference>
<protein>
    <submittedName>
        <fullName evidence="1">Uncharacterized protein</fullName>
    </submittedName>
</protein>
<dbReference type="OrthoDB" id="495086at2"/>